<accession>A0ABR8DDL9</accession>
<protein>
    <recommendedName>
        <fullName evidence="3">Methyltransferase</fullName>
        <ecNumber evidence="3">2.1.1.-</ecNumber>
    </recommendedName>
</protein>
<dbReference type="InterPro" id="IPR029063">
    <property type="entry name" value="SAM-dependent_MTases_sf"/>
</dbReference>
<keyword evidence="6" id="KW-1185">Reference proteome</keyword>
<dbReference type="Proteomes" id="UP000661112">
    <property type="component" value="Unassembled WGS sequence"/>
</dbReference>
<evidence type="ECO:0000259" key="4">
    <source>
        <dbReference type="Pfam" id="PF01555"/>
    </source>
</evidence>
<feature type="domain" description="DNA methylase N-4/N-6" evidence="4">
    <location>
        <begin position="33"/>
        <end position="208"/>
    </location>
</feature>
<proteinExistence type="inferred from homology"/>
<organism evidence="5 6">
    <name type="scientific">Anabaena azotica FACHB-119</name>
    <dbReference type="NCBI Taxonomy" id="947527"/>
    <lineage>
        <taxon>Bacteria</taxon>
        <taxon>Bacillati</taxon>
        <taxon>Cyanobacteriota</taxon>
        <taxon>Cyanophyceae</taxon>
        <taxon>Nostocales</taxon>
        <taxon>Nostocaceae</taxon>
        <taxon>Anabaena</taxon>
        <taxon>Anabaena azotica</taxon>
    </lineage>
</organism>
<comment type="similarity">
    <text evidence="3">Belongs to the N(4)/N(6)-methyltransferase family.</text>
</comment>
<gene>
    <name evidence="5" type="ORF">H6G83_31610</name>
</gene>
<dbReference type="Pfam" id="PF01555">
    <property type="entry name" value="N6_N4_Mtase"/>
    <property type="match status" value="1"/>
</dbReference>
<keyword evidence="2" id="KW-0808">Transferase</keyword>
<dbReference type="EC" id="2.1.1.-" evidence="3"/>
<dbReference type="InterPro" id="IPR002941">
    <property type="entry name" value="DNA_methylase_N4/N6"/>
</dbReference>
<reference evidence="5 6" key="1">
    <citation type="journal article" date="2020" name="ISME J.">
        <title>Comparative genomics reveals insights into cyanobacterial evolution and habitat adaptation.</title>
        <authorList>
            <person name="Chen M.Y."/>
            <person name="Teng W.K."/>
            <person name="Zhao L."/>
            <person name="Hu C.X."/>
            <person name="Zhou Y.K."/>
            <person name="Han B.P."/>
            <person name="Song L.R."/>
            <person name="Shu W.S."/>
        </authorList>
    </citation>
    <scope>NUCLEOTIDE SEQUENCE [LARGE SCALE GENOMIC DNA]</scope>
    <source>
        <strain evidence="5 6">FACHB-119</strain>
    </source>
</reference>
<dbReference type="SUPFAM" id="SSF53335">
    <property type="entry name" value="S-adenosyl-L-methionine-dependent methyltransferases"/>
    <property type="match status" value="1"/>
</dbReference>
<dbReference type="PRINTS" id="PR00508">
    <property type="entry name" value="S21N4MTFRASE"/>
</dbReference>
<comment type="caution">
    <text evidence="5">The sequence shown here is derived from an EMBL/GenBank/DDBJ whole genome shotgun (WGS) entry which is preliminary data.</text>
</comment>
<evidence type="ECO:0000256" key="3">
    <source>
        <dbReference type="RuleBase" id="RU362026"/>
    </source>
</evidence>
<evidence type="ECO:0000256" key="2">
    <source>
        <dbReference type="ARBA" id="ARBA00022679"/>
    </source>
</evidence>
<keyword evidence="1" id="KW-0489">Methyltransferase</keyword>
<dbReference type="Gene3D" id="3.40.50.150">
    <property type="entry name" value="Vaccinia Virus protein VP39"/>
    <property type="match status" value="1"/>
</dbReference>
<dbReference type="InterPro" id="IPR001091">
    <property type="entry name" value="RM_Methyltransferase"/>
</dbReference>
<dbReference type="EMBL" id="JACJSG010000069">
    <property type="protein sequence ID" value="MBD2505098.1"/>
    <property type="molecule type" value="Genomic_DNA"/>
</dbReference>
<sequence>MLQPYYTDNYITLYNADCRDVLPLLTETYFGWCDPPYNVGKDYGVWNDSLTDEEYLNFCINWIALFQKLCPENCVFTPRKYLLDYWTILGRQYKQIILTWTPEGAIRNGFVNQHSSLLTNAKPKQRTKDVWHNLQTPGLGWFFREQTYEHPGYTSEDVTNHVLTHLAHPHTPILDPFAGTSTTLKCAKDLNRRAVGIEINEKYCEIAATRLSQQVLPLWSQV</sequence>
<evidence type="ECO:0000313" key="6">
    <source>
        <dbReference type="Proteomes" id="UP000661112"/>
    </source>
</evidence>
<evidence type="ECO:0000313" key="5">
    <source>
        <dbReference type="EMBL" id="MBD2505098.1"/>
    </source>
</evidence>
<name>A0ABR8DDL9_9NOST</name>
<dbReference type="RefSeq" id="WP_190479570.1">
    <property type="nucleotide sequence ID" value="NZ_JACJSG010000069.1"/>
</dbReference>
<evidence type="ECO:0000256" key="1">
    <source>
        <dbReference type="ARBA" id="ARBA00022603"/>
    </source>
</evidence>